<evidence type="ECO:0000256" key="1">
    <source>
        <dbReference type="SAM" id="MobiDB-lite"/>
    </source>
</evidence>
<protein>
    <recommendedName>
        <fullName evidence="4">Transcriptional regulator</fullName>
    </recommendedName>
</protein>
<dbReference type="RefSeq" id="WP_105542943.1">
    <property type="nucleotide sequence ID" value="NZ_JBBGZH010000001.1"/>
</dbReference>
<feature type="region of interest" description="Disordered" evidence="1">
    <location>
        <begin position="1"/>
        <end position="57"/>
    </location>
</feature>
<comment type="caution">
    <text evidence="2">The sequence shown here is derived from an EMBL/GenBank/DDBJ whole genome shotgun (WGS) entry which is preliminary data.</text>
</comment>
<evidence type="ECO:0008006" key="4">
    <source>
        <dbReference type="Google" id="ProtNLM"/>
    </source>
</evidence>
<dbReference type="Proteomes" id="UP001375812">
    <property type="component" value="Unassembled WGS sequence"/>
</dbReference>
<feature type="compositionally biased region" description="Basic and acidic residues" evidence="1">
    <location>
        <begin position="28"/>
        <end position="37"/>
    </location>
</feature>
<accession>A0ABU8PG63</accession>
<dbReference type="EMBL" id="JBBGZH010000001">
    <property type="protein sequence ID" value="MEJ5020634.1"/>
    <property type="molecule type" value="Genomic_DNA"/>
</dbReference>
<proteinExistence type="predicted"/>
<evidence type="ECO:0000313" key="2">
    <source>
        <dbReference type="EMBL" id="MEJ5020634.1"/>
    </source>
</evidence>
<feature type="compositionally biased region" description="Basic and acidic residues" evidence="1">
    <location>
        <begin position="46"/>
        <end position="57"/>
    </location>
</feature>
<reference evidence="2 3" key="1">
    <citation type="submission" date="2023-12" db="EMBL/GenBank/DDBJ databases">
        <title>Gut-associated functions are favored during microbiome assembly across C. elegans life.</title>
        <authorList>
            <person name="Zimmermann J."/>
        </authorList>
    </citation>
    <scope>NUCLEOTIDE SEQUENCE [LARGE SCALE GENOMIC DNA]</scope>
    <source>
        <strain evidence="2 3">MYb71</strain>
    </source>
</reference>
<keyword evidence="3" id="KW-1185">Reference proteome</keyword>
<organism evidence="2 3">
    <name type="scientific">Ochrobactrum vermis</name>
    <dbReference type="NCBI Taxonomy" id="1827297"/>
    <lineage>
        <taxon>Bacteria</taxon>
        <taxon>Pseudomonadati</taxon>
        <taxon>Pseudomonadota</taxon>
        <taxon>Alphaproteobacteria</taxon>
        <taxon>Hyphomicrobiales</taxon>
        <taxon>Brucellaceae</taxon>
        <taxon>Brucella/Ochrobactrum group</taxon>
        <taxon>Ochrobactrum</taxon>
    </lineage>
</organism>
<sequence>MTAYEYPLDSLSRACGHTETETEMDTETGERKRERNRNVKQRRKRQTESETTDRRRVSKAEIVVPHQGYIALDCDTLGNRIHLKQAWLGYEESKITIVGIENLDALIAALNEARERLV</sequence>
<gene>
    <name evidence="2" type="ORF">WH297_12955</name>
</gene>
<evidence type="ECO:0000313" key="3">
    <source>
        <dbReference type="Proteomes" id="UP001375812"/>
    </source>
</evidence>
<name>A0ABU8PG63_9HYPH</name>